<feature type="domain" description="Xylanolytic transcriptional activator regulatory" evidence="7">
    <location>
        <begin position="235"/>
        <end position="469"/>
    </location>
</feature>
<proteinExistence type="predicted"/>
<evidence type="ECO:0000313" key="9">
    <source>
        <dbReference type="Proteomes" id="UP000546213"/>
    </source>
</evidence>
<dbReference type="GO" id="GO:0003677">
    <property type="term" value="F:DNA binding"/>
    <property type="evidence" value="ECO:0007669"/>
    <property type="project" value="InterPro"/>
</dbReference>
<evidence type="ECO:0000256" key="3">
    <source>
        <dbReference type="ARBA" id="ARBA00023015"/>
    </source>
</evidence>
<evidence type="ECO:0000256" key="4">
    <source>
        <dbReference type="ARBA" id="ARBA00023163"/>
    </source>
</evidence>
<evidence type="ECO:0000259" key="7">
    <source>
        <dbReference type="Pfam" id="PF04082"/>
    </source>
</evidence>
<feature type="region of interest" description="Disordered" evidence="6">
    <location>
        <begin position="652"/>
        <end position="675"/>
    </location>
</feature>
<reference evidence="8 9" key="1">
    <citation type="submission" date="2020-05" db="EMBL/GenBank/DDBJ databases">
        <title>Identification and distribution of gene clusters putatively required for synthesis of sphingolipid metabolism inhibitors in phylogenetically diverse species of the filamentous fungus Fusarium.</title>
        <authorList>
            <person name="Kim H.-S."/>
            <person name="Busman M."/>
            <person name="Brown D.W."/>
            <person name="Divon H."/>
            <person name="Uhlig S."/>
            <person name="Proctor R.H."/>
        </authorList>
    </citation>
    <scope>NUCLEOTIDE SEQUENCE [LARGE SCALE GENOMIC DNA]</scope>
    <source>
        <strain evidence="8 9">NRRL 36939</strain>
    </source>
</reference>
<keyword evidence="2" id="KW-0862">Zinc</keyword>
<keyword evidence="4" id="KW-0804">Transcription</keyword>
<evidence type="ECO:0000256" key="6">
    <source>
        <dbReference type="SAM" id="MobiDB-lite"/>
    </source>
</evidence>
<gene>
    <name evidence="8" type="ORF">FPCIR_9398</name>
</gene>
<evidence type="ECO:0000313" key="8">
    <source>
        <dbReference type="EMBL" id="KAF5582647.1"/>
    </source>
</evidence>
<feature type="compositionally biased region" description="Polar residues" evidence="6">
    <location>
        <begin position="99"/>
        <end position="128"/>
    </location>
</feature>
<dbReference type="InterPro" id="IPR007219">
    <property type="entry name" value="XnlR_reg_dom"/>
</dbReference>
<organism evidence="8 9">
    <name type="scientific">Fusarium pseudocircinatum</name>
    <dbReference type="NCBI Taxonomy" id="56676"/>
    <lineage>
        <taxon>Eukaryota</taxon>
        <taxon>Fungi</taxon>
        <taxon>Dikarya</taxon>
        <taxon>Ascomycota</taxon>
        <taxon>Pezizomycotina</taxon>
        <taxon>Sordariomycetes</taxon>
        <taxon>Hypocreomycetidae</taxon>
        <taxon>Hypocreales</taxon>
        <taxon>Nectriaceae</taxon>
        <taxon>Fusarium</taxon>
        <taxon>Fusarium fujikuroi species complex</taxon>
    </lineage>
</organism>
<keyword evidence="1" id="KW-0479">Metal-binding</keyword>
<evidence type="ECO:0000256" key="1">
    <source>
        <dbReference type="ARBA" id="ARBA00022723"/>
    </source>
</evidence>
<dbReference type="OrthoDB" id="654211at2759"/>
<protein>
    <submittedName>
        <fullName evidence="8">C2H2 transcription factor</fullName>
    </submittedName>
</protein>
<keyword evidence="9" id="KW-1185">Reference proteome</keyword>
<evidence type="ECO:0000256" key="5">
    <source>
        <dbReference type="ARBA" id="ARBA00023242"/>
    </source>
</evidence>
<dbReference type="PANTHER" id="PTHR47660">
    <property type="entry name" value="TRANSCRIPTION FACTOR WITH C2H2 AND ZN(2)-CYS(6) DNA BINDING DOMAIN (EUROFUNG)-RELATED-RELATED"/>
    <property type="match status" value="1"/>
</dbReference>
<dbReference type="GO" id="GO:0006351">
    <property type="term" value="P:DNA-templated transcription"/>
    <property type="evidence" value="ECO:0007669"/>
    <property type="project" value="InterPro"/>
</dbReference>
<keyword evidence="5" id="KW-0539">Nucleus</keyword>
<dbReference type="Pfam" id="PF04082">
    <property type="entry name" value="Fungal_trans"/>
    <property type="match status" value="1"/>
</dbReference>
<dbReference type="EMBL" id="JAAOAS010000264">
    <property type="protein sequence ID" value="KAF5582647.1"/>
    <property type="molecule type" value="Genomic_DNA"/>
</dbReference>
<dbReference type="Proteomes" id="UP000546213">
    <property type="component" value="Unassembled WGS sequence"/>
</dbReference>
<dbReference type="PANTHER" id="PTHR47660:SF7">
    <property type="entry name" value="TRANSCRIPTION FACTOR WITH C2H2 AND ZN(2)-CYS(6) DNA BINDING DOMAIN (EUROFUNG)"/>
    <property type="match status" value="1"/>
</dbReference>
<comment type="caution">
    <text evidence="8">The sequence shown here is derived from an EMBL/GenBank/DDBJ whole genome shotgun (WGS) entry which is preliminary data.</text>
</comment>
<dbReference type="AlphaFoldDB" id="A0A8H5L0K8"/>
<evidence type="ECO:0000256" key="2">
    <source>
        <dbReference type="ARBA" id="ARBA00022833"/>
    </source>
</evidence>
<accession>A0A8H5L0K8</accession>
<sequence length="764" mass="86522">MTTSRPGSSGSTEVCPTDKPFGSTACDAMADIREQPQELMTRKDAALMASTACDQFSIPITSQMDPGLVQILPGIFGSDLLDTETGFWTQEYDHSRFRPSQNFAYNSPSPVATNSASSRHTTSSNADQRSAKDYSAGGGARDTIFKELPSSSRFLLSSLSEVGPEVAPKIGFPPFSDDFVIEENSQGTPISDVTYNRLHRLFQRLCLAENEIFDQYSSSVFISHDLVNYCVTKHFECFQTGYLFIHETAFWETPDDALVLAAAAIGSLYLDSEEAIQLSTAFLEFLRRALLVRAEALKGNLDKPACLPFVQASLLSIVGRYHHNTAMHSEAVKAMYCLVEFCRERKLWHNDRGITAMDHVSDWRVWVWQEEQRRTIYYSWLVAEILQTQQQQSPVLDVADIELGLPFSDRLFMASSAEDWSRLHKRVKPNLTLLEVLQGFTSDRCVYFELTELGHTLLVYGLFHLSRQLRKHLWHINRFSDNSATVPLKIVPDQFLPFHDLLRLSSWVEWRNQMCDCLDVLHSHANGTTGHAGGFERPIVLHLHLARIILLSPWKEIQLVACFLCGSEFGQPVQYGNGAMTEAQYAEMLTAIRVWLSRDEYKMRLAVIHSGGIFWHIRRYSTQKFYEPATLFIAALVLWAFCLRNKFLSPLPTDPDTPPEGSTATPHIKPDEDSDGKAVLDSAEIMRIYIDRVLDDELVQTLVLGRDPIEVYMSRVGNLDLPEAPVKLLHEAARLLQLRCSVWPISSVYYRQLKYLANPSREVP</sequence>
<dbReference type="GO" id="GO:0008270">
    <property type="term" value="F:zinc ion binding"/>
    <property type="evidence" value="ECO:0007669"/>
    <property type="project" value="InterPro"/>
</dbReference>
<keyword evidence="3" id="KW-0805">Transcription regulation</keyword>
<feature type="region of interest" description="Disordered" evidence="6">
    <location>
        <begin position="99"/>
        <end position="138"/>
    </location>
</feature>
<name>A0A8H5L0K8_9HYPO</name>